<dbReference type="EMBL" id="RCHS01002732">
    <property type="protein sequence ID" value="RMX46117.1"/>
    <property type="molecule type" value="Genomic_DNA"/>
</dbReference>
<feature type="coiled-coil region" evidence="1">
    <location>
        <begin position="3780"/>
        <end position="3818"/>
    </location>
</feature>
<feature type="coiled-coil region" evidence="1">
    <location>
        <begin position="1010"/>
        <end position="1366"/>
    </location>
</feature>
<feature type="coiled-coil region" evidence="1">
    <location>
        <begin position="2750"/>
        <end position="3074"/>
    </location>
</feature>
<feature type="coiled-coil region" evidence="1">
    <location>
        <begin position="2081"/>
        <end position="2171"/>
    </location>
</feature>
<reference evidence="3 4" key="1">
    <citation type="journal article" date="2018" name="Sci. Rep.">
        <title>Comparative analysis of the Pocillopora damicornis genome highlights role of immune system in coral evolution.</title>
        <authorList>
            <person name="Cunning R."/>
            <person name="Bay R.A."/>
            <person name="Gillette P."/>
            <person name="Baker A.C."/>
            <person name="Traylor-Knowles N."/>
        </authorList>
    </citation>
    <scope>NUCLEOTIDE SEQUENCE [LARGE SCALE GENOMIC DNA]</scope>
    <source>
        <strain evidence="3">RSMAS</strain>
        <tissue evidence="3">Whole animal</tissue>
    </source>
</reference>
<evidence type="ECO:0000313" key="3">
    <source>
        <dbReference type="EMBL" id="RMX46117.1"/>
    </source>
</evidence>
<proteinExistence type="predicted"/>
<feature type="coiled-coil region" evidence="1">
    <location>
        <begin position="1416"/>
        <end position="1611"/>
    </location>
</feature>
<protein>
    <submittedName>
        <fullName evidence="3">Uncharacterized protein</fullName>
    </submittedName>
</protein>
<keyword evidence="4" id="KW-1185">Reference proteome</keyword>
<feature type="compositionally biased region" description="Low complexity" evidence="2">
    <location>
        <begin position="641"/>
        <end position="653"/>
    </location>
</feature>
<feature type="coiled-coil region" evidence="1">
    <location>
        <begin position="1657"/>
        <end position="1748"/>
    </location>
</feature>
<name>A0A3M6TXJ0_POCDA</name>
<feature type="coiled-coil region" evidence="1">
    <location>
        <begin position="3114"/>
        <end position="3197"/>
    </location>
</feature>
<dbReference type="SUPFAM" id="SSF57997">
    <property type="entry name" value="Tropomyosin"/>
    <property type="match status" value="2"/>
</dbReference>
<keyword evidence="1" id="KW-0175">Coiled coil</keyword>
<dbReference type="STRING" id="46731.A0A3M6TXJ0"/>
<feature type="coiled-coil region" evidence="1">
    <location>
        <begin position="3230"/>
        <end position="3342"/>
    </location>
</feature>
<feature type="coiled-coil region" evidence="1">
    <location>
        <begin position="2602"/>
        <end position="2721"/>
    </location>
</feature>
<feature type="compositionally biased region" description="Basic and acidic residues" evidence="2">
    <location>
        <begin position="825"/>
        <end position="845"/>
    </location>
</feature>
<organism evidence="3 4">
    <name type="scientific">Pocillopora damicornis</name>
    <name type="common">Cauliflower coral</name>
    <name type="synonym">Millepora damicornis</name>
    <dbReference type="NCBI Taxonomy" id="46731"/>
    <lineage>
        <taxon>Eukaryota</taxon>
        <taxon>Metazoa</taxon>
        <taxon>Cnidaria</taxon>
        <taxon>Anthozoa</taxon>
        <taxon>Hexacorallia</taxon>
        <taxon>Scleractinia</taxon>
        <taxon>Astrocoeniina</taxon>
        <taxon>Pocilloporidae</taxon>
        <taxon>Pocillopora</taxon>
    </lineage>
</organism>
<feature type="coiled-coil region" evidence="1">
    <location>
        <begin position="3960"/>
        <end position="3987"/>
    </location>
</feature>
<dbReference type="Proteomes" id="UP000275408">
    <property type="component" value="Unassembled WGS sequence"/>
</dbReference>
<dbReference type="PANTHER" id="PTHR23159:SF60">
    <property type="entry name" value="SPINDLE ASSEMBLY ABNORMAL PROTEIN 4"/>
    <property type="match status" value="1"/>
</dbReference>
<dbReference type="PANTHER" id="PTHR23159">
    <property type="entry name" value="CENTROSOMAL PROTEIN 2"/>
    <property type="match status" value="1"/>
</dbReference>
<feature type="compositionally biased region" description="Basic and acidic residues" evidence="2">
    <location>
        <begin position="591"/>
        <end position="614"/>
    </location>
</feature>
<feature type="coiled-coil region" evidence="1">
    <location>
        <begin position="1958"/>
        <end position="1999"/>
    </location>
</feature>
<feature type="compositionally biased region" description="Basic and acidic residues" evidence="2">
    <location>
        <begin position="706"/>
        <end position="725"/>
    </location>
</feature>
<evidence type="ECO:0000256" key="2">
    <source>
        <dbReference type="SAM" id="MobiDB-lite"/>
    </source>
</evidence>
<feature type="region of interest" description="Disordered" evidence="2">
    <location>
        <begin position="823"/>
        <end position="845"/>
    </location>
</feature>
<sequence length="4074" mass="472731">MSNHRTLHVLSISHGRAIRRSRSEEHLPSSYKAEEDLNIRRNLVTIRTIPSFCPVGKLTVQFISKEQQEARKIIEEFSGNQEKQIRRRNRSEGDLQLTEKGQTDSLDTAAGSQPWLKITMSLVPAASPLTTVHGLEEARDTIKKLNDSLLKEKRLSETKDMTIENLRHEINLLDQELVDKRKENDKHNEEMRKLRSKTTALETENKILERQVKMMNESNKRLHNELHELRNKLRIQETKVGELRVQRSEAVRKYAHLLQTSVDKGTRLRYFLQQLQNEILAHSVTSKKFHVQKQVLEDLMKEDSEEDLRFKKYGLISPQKMRRGSYLLSEEEKQILRKDLEVALGSKNNKRPDKSIPIEKLTTATERIVTEGLKSRLGKDNEETSQMSKLIEEAKYQIKGLDRIESSHVETSKRLEDKVGTQLKVLEGELKDLSNELKLAQISKREDEEKLRSIRKFSVADKKVDSIILARRTSQIEKLELESVINNMERRMSEDTSTPMSPREAEMLSMKHKMAEVLEDKLMLSDELIESRTSLSNLENLLESRGLENKKMEQELEEKEQRISVVQEHLREASIETYNLKEELEATKQELSARRREEIAQPELKAKDRPHRVELNFTPTSQPALEQKAWNVKKESSRVRSNSPSLEPSTESSPLKREDEEVQVGNEPPSPRPLQRIRSEEDLRRRTLRRTLSLDPKGWESSLQGLERRRSLDPTDFRTKQERKVTTTKLKLVRRADKAIQVESSEQLTKAPENFTDFERTREALNRDNQELRVILGKQDEEIASLVNELGKIRGGTKDSAESGEDSMPFNYPKRVSELWTSLEGTRKEKEEGEKRNKELQDELERQQQEIQAIIRNLKRENPQLPFEARDSFKASLQTERKNYFKKGNPDSQQSRSLQEFVSENETKNMKHEFVFDNEDGRRIPNELQLEVSSWEGDTISTLESFINLMKKDLATSLQQSKELETELYRKEEDLRKARKEIALHEGKPPELTARSDERVNGEDRAAKEVITLQTKVAELTALLEETKKEKLKTEEKCERFTSQISELNAAFGQIREENAHFVKNIEQYKSQINDLQISLEDSKTHLLRAEKEIQGFKSKIIDLQISLDEIKAEKDEANEIIERSISKIPELTALLDNANEELSTAKRAIELYQTENLELKSHLENTEHETRSSLDEIAQYKSQILILEASLEKIRKENASLREEVRQDKSEILDLKASLEVKRKENEWAIEEIERYKSRSETLRESLDNVKKENNDNLKEIDDYKQQISDLKTSLGRSKKESTNVTKEYELYKFEISDLQTCLDAERKENRAAAEKIDKHQSEISSLKDSLDKANKEVNAKHCESERYKSQISDLQASLETEREENLAARRHIVENESEICDLNSSLQQAKKDKETMVKDNQRCKFQISDLQVILEDVRKENLASAEKITRYESELFDLKNSFEKAKEKTSPNDDEIESYKTQISDLQATIEDARSNKERCQNELQNEIKKCDEKEQEHKMKEAETRLEMERLKTSNSKLQITINNLKAQLMEADKKVKALEDQVEEDNKTIAQLMEEQLGVSRLQEQVKVLETKLGVRDKNLEHKVEEIIEKNKLIEHLQLEKDKLERSFADDSLKRVEDPLYFDSVDGEIISETAAAQSLSQSPPIDGTNVEDIEEIGNDVVEVKEQLQTLQVELDEIQKEKGYLEETVRRLQNEKINQEKELELLRRQVQILEDSVKDTEKTLEKNAQKMLEKENELLELINEKVVKTSQIESLKASLTAALRERDSALTAKDDSIEKLQKENRTLQGQVEQLRMEVQKQAVNWQQKAKMEAEYHGIADKLKEAELKYLLTKEEKEKVEKDLKNTTERMIMLQKGLSDAQASVKMKEEKIKQLTAENYDLRSQIRDKDESIHREEKLRMENMKSLDTLKIRLEKMEGDDKKQRERLFSLKSACSEANEAYEIVKKQNYGMKREIEEVKKKLNEKDSALEVSEKEKEKMEEQILNASRTIDDLRKSFRGDESISPDSALGVSLTSAFEFSSGPSSPNSVASDNAFSGDGFGQETGLLCKMPTMIESFRAVVRDNEVLRGKLCEFTVLKEKQESQLKHLSQMNEILQNDAGIKEKSLIGLEDKVKSLEAETREAKNKAVELERSFAVVSTQADLLKTTLENRERDFAELHEKIDLQEEKEKTLELYSKSVAEKFEHESSEKKKYEELSRQLLDESTRQKNRFQIIEEKLSALSNDHADIFLSAPSGVSMATTAEDKVDVLLKKKRDLETLVSSLQAECADLQLANGELQKDLTQYQESEKRWQELEGELRASRIRDELSNAKVNKLGEQKRSLENENKAMEKDLAEARKNEENLKIKVDTMKKINSDLENANGNFQAENESLKDDLRRADEESSKLANELKSFEVKMAEIEITNDAFQVENEKLRKDIMALTEAKCGVELTISEAERQIKKLKESADKEKTDREAMQTVKNETLKHCEELQDELNKAKNHITAIEGKQKEVEKSMEEMEKSKIASSSEIRGLSDELQLVKRDLSEMEERYKKSVQEEENLQQKLNLANLDMAKLTTAHQGSLKRNEAMEKSLLESKGKNEELDILLEKTRLEKASVLRDCSVKEEVIQELQAKKQELEDERQSLTNDLFVATRKVLAQQQNAESLINEIKQQNREMKGTIRNALNKEGRVAEKENFSQAESETSVSDNEALMQNLRQSIRATERNLDFFRAEAKVTEHETKSYQRDVDFINKEFALLRNQLSLFSTTSQKLCEEMKKLKEDLAQKESLLEEKKEQHDHLKEENLENCESIIQLQNKCSELESLFGEYENKAEKQHTELMRANQQLSTLDSNLTRTEQKKTALEKELLVCHEKISHLEASARAMKEEARNDKKKIASLEAEYSEKQTLSRELENTEASLRELRSKLEDVLKEKEEAKTELCTMREELRQDQSELKNTRKELDSMKKQMNSERDIRQKVELDLSENTAVCKTYRNNLQDLERSISRLQEENSDLEEKVSILETTGNALRKETELQAIEMKRLEEELADKNDQYTSLYKNHEGSEKERKKLMNEMIAADEKISKLQGACDELLKEKETSSSKVMSLNEALEVIISSNEETAASLKNDLLLTKKELSVATSALDRRQKQLEELQEELKKDESKIKSLEEKKQEVFEKYWANQNELTEAEGTIQNLRAEIRELKEQIASSAQRNQHLQETLQSERETNEKEVSAWSDQMTKLKTLHQKVVGERGNFKQELEITQTALAKMENDLKQTNDVLSEKEKVFEKDITKRNQELEDLSMQNANLKNELTKTTDALEKTRAESDDLKERLDINLEKVEWLEKELKERNTDVEDLLAEAHAKLNVVRKMKATNSGEYFAELPSSEFMAKEDEEGVDGGDARPVTPMNTSMKDVVTSLHEACLSSFNDNRGLQQVLAEKSDEIARLDEGLQKEKNNAAEMKRYLHDLEKKKGKLEDDVKRLRRRLEALKLKCVEMEKEKDNEITDSKGEKIVLEKELWDTKEALEQTKAQLKTSEEDKERYYKDLEASRRQIVDAKNEIKGSQQQLDTLQENILQLKRRTFELEANDKAQEQVIQEKDKELCINQSKIQELEEMYDNTNEKKTELYAKLARADERMATLEEDCKENRLEKASLENQIADLKNNVDDKTSMLEKMKDDLQHSREKCEELEIQSGSLQATNEILKQQLDTTKRDCAQYQALLHKEKELSNAFNGQLREVKCEKESLDRELKGVIEQKDHIKHLLNRSEEQLTAAEQKSVNSFHEVENLKRQMVKIQSGACADSARKQLELGKLKAESESLKKELKEKEKEYNDNVTKFKVTEKENEFLKKDLMQKHNRESELKLDLTSTNSKLQSYVIERECWEREVKSVISEMEQQKNASLSKEERLERLRTRYENEVKVLQDRVEALEREVRIIQEASEQQRHADEIAAKLAIESKDMEIDNLKLRLQATRMHTSEKSDVLEIMKDQLDERTRQIADLMEQLRMLKESYHLELGSLHADLKCAQMENMLQKRGELENTSGSRQEAELLEAIKQSRKESERLRSLLKGKMKEMKSLRKHILTERVSGGRKPGYTMY</sequence>
<feature type="coiled-coil region" evidence="1">
    <location>
        <begin position="3857"/>
        <end position="3923"/>
    </location>
</feature>
<evidence type="ECO:0000256" key="1">
    <source>
        <dbReference type="SAM" id="Coils"/>
    </source>
</evidence>
<accession>A0A3M6TXJ0</accession>
<feature type="coiled-coil region" evidence="1">
    <location>
        <begin position="947"/>
        <end position="981"/>
    </location>
</feature>
<feature type="coiled-coil region" evidence="1">
    <location>
        <begin position="2315"/>
        <end position="2559"/>
    </location>
</feature>
<feature type="region of interest" description="Disordered" evidence="2">
    <location>
        <begin position="794"/>
        <end position="813"/>
    </location>
</feature>
<evidence type="ECO:0000313" key="4">
    <source>
        <dbReference type="Proteomes" id="UP000275408"/>
    </source>
</evidence>
<feature type="coiled-coil region" evidence="1">
    <location>
        <begin position="135"/>
        <end position="246"/>
    </location>
</feature>
<feature type="region of interest" description="Disordered" evidence="2">
    <location>
        <begin position="591"/>
        <end position="725"/>
    </location>
</feature>
<dbReference type="OrthoDB" id="10255522at2759"/>
<feature type="coiled-coil region" evidence="1">
    <location>
        <begin position="1773"/>
        <end position="1929"/>
    </location>
</feature>
<feature type="coiled-coil region" evidence="1">
    <location>
        <begin position="416"/>
        <end position="450"/>
    </location>
</feature>
<feature type="coiled-coil region" evidence="1">
    <location>
        <begin position="2249"/>
        <end position="2290"/>
    </location>
</feature>
<comment type="caution">
    <text evidence="3">The sequence shown here is derived from an EMBL/GenBank/DDBJ whole genome shotgun (WGS) entry which is preliminary data.</text>
</comment>
<dbReference type="OMA" id="CHEKISH"/>
<dbReference type="Gene3D" id="1.10.287.1490">
    <property type="match status" value="2"/>
</dbReference>
<gene>
    <name evidence="3" type="ORF">pdam_00009356</name>
</gene>
<feature type="coiled-coil region" evidence="1">
    <location>
        <begin position="3415"/>
        <end position="3754"/>
    </location>
</feature>